<dbReference type="SMART" id="SM00409">
    <property type="entry name" value="IG"/>
    <property type="match status" value="2"/>
</dbReference>
<dbReference type="SMART" id="SM00408">
    <property type="entry name" value="IGc2"/>
    <property type="match status" value="2"/>
</dbReference>
<feature type="domain" description="Ig-like" evidence="4">
    <location>
        <begin position="142"/>
        <end position="236"/>
    </location>
</feature>
<dbReference type="InterPro" id="IPR007110">
    <property type="entry name" value="Ig-like_dom"/>
</dbReference>
<dbReference type="Gene3D" id="2.60.40.10">
    <property type="entry name" value="Immunoglobulins"/>
    <property type="match status" value="2"/>
</dbReference>
<comment type="similarity">
    <text evidence="1">Belongs to the protein kinase superfamily. CAMK Ser/Thr protein kinase family.</text>
</comment>
<dbReference type="AlphaFoldDB" id="H2YHI5"/>
<accession>H2YHI5</accession>
<dbReference type="Ensembl" id="ENSCSAVT00000004852.1">
    <property type="protein sequence ID" value="ENSCSAVP00000004784.1"/>
    <property type="gene ID" value="ENSCSAVG00000002854.1"/>
</dbReference>
<evidence type="ECO:0000256" key="3">
    <source>
        <dbReference type="ARBA" id="ARBA00023319"/>
    </source>
</evidence>
<evidence type="ECO:0000313" key="5">
    <source>
        <dbReference type="Ensembl" id="ENSCSAVP00000004784.1"/>
    </source>
</evidence>
<dbReference type="InterPro" id="IPR013783">
    <property type="entry name" value="Ig-like_fold"/>
</dbReference>
<dbReference type="PROSITE" id="PS50835">
    <property type="entry name" value="IG_LIKE"/>
    <property type="match status" value="2"/>
</dbReference>
<evidence type="ECO:0000256" key="2">
    <source>
        <dbReference type="ARBA" id="ARBA00023157"/>
    </source>
</evidence>
<sequence length="266" mass="28905">MCSCKVTIAAIAQTSKKVGKPPLDSAVTTRVVEEDSVASPSVETMPSFVKKLEDRVIPDGSSNVTLSCVVEGSPDARWMIEDELIEDGEDFRYISDGNIRGLLISEVFPEDSGVYSCVISNTTGESRCSCKISVEEIEGETPTFLMKPKPVSVNAGERAFFSCRVDGDPPPSIQWLFCNQPIIGSDRITITEADPSNNHTHSLEIPQVSPQDAGRYAVCCRNLLGDVTCTVSLIVSDAKKLEIRKDFRDVLKKSPAVKTNTGKTPN</sequence>
<keyword evidence="2" id="KW-1015">Disulfide bond</keyword>
<protein>
    <recommendedName>
        <fullName evidence="4">Ig-like domain-containing protein</fullName>
    </recommendedName>
</protein>
<dbReference type="InterPro" id="IPR013098">
    <property type="entry name" value="Ig_I-set"/>
</dbReference>
<dbReference type="PANTHER" id="PTHR47633">
    <property type="entry name" value="IMMUNOGLOBULIN"/>
    <property type="match status" value="1"/>
</dbReference>
<keyword evidence="3" id="KW-0393">Immunoglobulin domain</keyword>
<organism evidence="5 6">
    <name type="scientific">Ciona savignyi</name>
    <name type="common">Pacific transparent sea squirt</name>
    <dbReference type="NCBI Taxonomy" id="51511"/>
    <lineage>
        <taxon>Eukaryota</taxon>
        <taxon>Metazoa</taxon>
        <taxon>Chordata</taxon>
        <taxon>Tunicata</taxon>
        <taxon>Ascidiacea</taxon>
        <taxon>Phlebobranchia</taxon>
        <taxon>Cionidae</taxon>
        <taxon>Ciona</taxon>
    </lineage>
</organism>
<dbReference type="InterPro" id="IPR003599">
    <property type="entry name" value="Ig_sub"/>
</dbReference>
<dbReference type="SUPFAM" id="SSF48726">
    <property type="entry name" value="Immunoglobulin"/>
    <property type="match status" value="2"/>
</dbReference>
<keyword evidence="6" id="KW-1185">Reference proteome</keyword>
<dbReference type="GeneTree" id="ENSGT00940000157879"/>
<evidence type="ECO:0000259" key="4">
    <source>
        <dbReference type="PROSITE" id="PS50835"/>
    </source>
</evidence>
<feature type="domain" description="Ig-like" evidence="4">
    <location>
        <begin position="40"/>
        <end position="133"/>
    </location>
</feature>
<dbReference type="FunFam" id="2.60.40.10:FF:000032">
    <property type="entry name" value="palladin isoform X1"/>
    <property type="match status" value="1"/>
</dbReference>
<name>H2YHI5_CIOSA</name>
<reference evidence="5" key="3">
    <citation type="submission" date="2025-09" db="UniProtKB">
        <authorList>
            <consortium name="Ensembl"/>
        </authorList>
    </citation>
    <scope>IDENTIFICATION</scope>
</reference>
<dbReference type="FunFam" id="2.60.40.10:FF:000080">
    <property type="entry name" value="Myosin light chain kinase, smooth muscle"/>
    <property type="match status" value="1"/>
</dbReference>
<dbReference type="Pfam" id="PF07679">
    <property type="entry name" value="I-set"/>
    <property type="match status" value="2"/>
</dbReference>
<dbReference type="InterPro" id="IPR003598">
    <property type="entry name" value="Ig_sub2"/>
</dbReference>
<dbReference type="HOGENOM" id="CLU_1045692_0_0_1"/>
<reference evidence="6" key="1">
    <citation type="submission" date="2003-08" db="EMBL/GenBank/DDBJ databases">
        <authorList>
            <person name="Birren B."/>
            <person name="Nusbaum C."/>
            <person name="Abebe A."/>
            <person name="Abouelleil A."/>
            <person name="Adekoya E."/>
            <person name="Ait-zahra M."/>
            <person name="Allen N."/>
            <person name="Allen T."/>
            <person name="An P."/>
            <person name="Anderson M."/>
            <person name="Anderson S."/>
            <person name="Arachchi H."/>
            <person name="Armbruster J."/>
            <person name="Bachantsang P."/>
            <person name="Baldwin J."/>
            <person name="Barry A."/>
            <person name="Bayul T."/>
            <person name="Blitshsteyn B."/>
            <person name="Bloom T."/>
            <person name="Blye J."/>
            <person name="Boguslavskiy L."/>
            <person name="Borowsky M."/>
            <person name="Boukhgalter B."/>
            <person name="Brunache A."/>
            <person name="Butler J."/>
            <person name="Calixte N."/>
            <person name="Calvo S."/>
            <person name="Camarata J."/>
            <person name="Campo K."/>
            <person name="Chang J."/>
            <person name="Cheshatsang Y."/>
            <person name="Citroen M."/>
            <person name="Collymore A."/>
            <person name="Considine T."/>
            <person name="Cook A."/>
            <person name="Cooke P."/>
            <person name="Corum B."/>
            <person name="Cuomo C."/>
            <person name="David R."/>
            <person name="Dawoe T."/>
            <person name="Degray S."/>
            <person name="Dodge S."/>
            <person name="Dooley K."/>
            <person name="Dorje P."/>
            <person name="Dorjee K."/>
            <person name="Dorris L."/>
            <person name="Duffey N."/>
            <person name="Dupes A."/>
            <person name="Elkins T."/>
            <person name="Engels R."/>
            <person name="Erickson J."/>
            <person name="Farina A."/>
            <person name="Faro S."/>
            <person name="Ferreira P."/>
            <person name="Fischer H."/>
            <person name="Fitzgerald M."/>
            <person name="Foley K."/>
            <person name="Gage D."/>
            <person name="Galagan J."/>
            <person name="Gearin G."/>
            <person name="Gnerre S."/>
            <person name="Gnirke A."/>
            <person name="Goyette A."/>
            <person name="Graham J."/>
            <person name="Grandbois E."/>
            <person name="Gyaltsen K."/>
            <person name="Hafez N."/>
            <person name="Hagopian D."/>
            <person name="Hagos B."/>
            <person name="Hall J."/>
            <person name="Hatcher B."/>
            <person name="Heller A."/>
            <person name="Higgins H."/>
            <person name="Honan T."/>
            <person name="Horn A."/>
            <person name="Houde N."/>
            <person name="Hughes L."/>
            <person name="Hulme W."/>
            <person name="Husby E."/>
            <person name="Iliev I."/>
            <person name="Jaffe D."/>
            <person name="Jones C."/>
            <person name="Kamal M."/>
            <person name="Kamat A."/>
            <person name="Kamvysselis M."/>
            <person name="Karlsson E."/>
            <person name="Kells C."/>
            <person name="Kieu A."/>
            <person name="Kisner P."/>
            <person name="Kodira C."/>
            <person name="Kulbokas E."/>
            <person name="Labutti K."/>
            <person name="Lama D."/>
            <person name="Landers T."/>
            <person name="Leger J."/>
            <person name="Levine S."/>
            <person name="Lewis D."/>
            <person name="Lewis T."/>
            <person name="Lindblad-toh K."/>
            <person name="Liu X."/>
            <person name="Lokyitsang T."/>
            <person name="Lokyitsang Y."/>
            <person name="Lucien O."/>
            <person name="Lui A."/>
            <person name="Ma L.J."/>
            <person name="Mabbitt R."/>
            <person name="Macdonald J."/>
            <person name="Maclean C."/>
            <person name="Major J."/>
            <person name="Manning J."/>
            <person name="Marabella R."/>
            <person name="Maru K."/>
            <person name="Matthews C."/>
            <person name="Mauceli E."/>
            <person name="Mccarthy M."/>
            <person name="Mcdonough S."/>
            <person name="Mcghee T."/>
            <person name="Meldrim J."/>
            <person name="Meneus L."/>
            <person name="Mesirov J."/>
            <person name="Mihalev A."/>
            <person name="Mihova T."/>
            <person name="Mikkelsen T."/>
            <person name="Mlenga V."/>
            <person name="Moru K."/>
            <person name="Mozes J."/>
            <person name="Mulrain L."/>
            <person name="Munson G."/>
            <person name="Naylor J."/>
            <person name="Newes C."/>
            <person name="Nguyen C."/>
            <person name="Nguyen N."/>
            <person name="Nguyen T."/>
            <person name="Nicol R."/>
            <person name="Nielsen C."/>
            <person name="Nizzari M."/>
            <person name="Norbu C."/>
            <person name="Norbu N."/>
            <person name="O'donnell P."/>
            <person name="Okoawo O."/>
            <person name="O'leary S."/>
            <person name="Omotosho B."/>
            <person name="O'neill K."/>
            <person name="Osman S."/>
            <person name="Parker S."/>
            <person name="Perrin D."/>
            <person name="Phunkhang P."/>
            <person name="Piqani B."/>
            <person name="Purcell S."/>
            <person name="Rachupka T."/>
            <person name="Ramasamy U."/>
            <person name="Rameau R."/>
            <person name="Ray V."/>
            <person name="Raymond C."/>
            <person name="Retta R."/>
            <person name="Richardson S."/>
            <person name="Rise C."/>
            <person name="Rodriguez J."/>
            <person name="Rogers J."/>
            <person name="Rogov P."/>
            <person name="Rutman M."/>
            <person name="Schupbach R."/>
            <person name="Seaman C."/>
            <person name="Settipalli S."/>
            <person name="Sharpe T."/>
            <person name="Sheridan J."/>
            <person name="Sherpa N."/>
            <person name="Shi J."/>
            <person name="Smirnov S."/>
            <person name="Smith C."/>
            <person name="Sougnez C."/>
            <person name="Spencer B."/>
            <person name="Stalker J."/>
            <person name="Stange-thomann N."/>
            <person name="Stavropoulos S."/>
            <person name="Stetson K."/>
            <person name="Stone C."/>
            <person name="Stone S."/>
            <person name="Stubbs M."/>
            <person name="Talamas J."/>
            <person name="Tchuinga P."/>
            <person name="Tenzing P."/>
            <person name="Tesfaye S."/>
            <person name="Theodore J."/>
            <person name="Thoulutsang Y."/>
            <person name="Topham K."/>
            <person name="Towey S."/>
            <person name="Tsamla T."/>
            <person name="Tsomo N."/>
            <person name="Vallee D."/>
            <person name="Vassiliev H."/>
            <person name="Venkataraman V."/>
            <person name="Vinson J."/>
            <person name="Vo A."/>
            <person name="Wade C."/>
            <person name="Wang S."/>
            <person name="Wangchuk T."/>
            <person name="Wangdi T."/>
            <person name="Whittaker C."/>
            <person name="Wilkinson J."/>
            <person name="Wu Y."/>
            <person name="Wyman D."/>
            <person name="Yadav S."/>
            <person name="Yang S."/>
            <person name="Yang X."/>
            <person name="Yeager S."/>
            <person name="Yee E."/>
            <person name="Young G."/>
            <person name="Zainoun J."/>
            <person name="Zembeck L."/>
            <person name="Zimmer A."/>
            <person name="Zody M."/>
            <person name="Lander E."/>
        </authorList>
    </citation>
    <scope>NUCLEOTIDE SEQUENCE [LARGE SCALE GENOMIC DNA]</scope>
</reference>
<reference evidence="5" key="2">
    <citation type="submission" date="2025-08" db="UniProtKB">
        <authorList>
            <consortium name="Ensembl"/>
        </authorList>
    </citation>
    <scope>IDENTIFICATION</scope>
</reference>
<proteinExistence type="inferred from homology"/>
<dbReference type="Proteomes" id="UP000007875">
    <property type="component" value="Unassembled WGS sequence"/>
</dbReference>
<dbReference type="PANTHER" id="PTHR47633:SF4">
    <property type="entry name" value="MYOPALLADIN ISOFORM X1"/>
    <property type="match status" value="1"/>
</dbReference>
<dbReference type="InterPro" id="IPR036179">
    <property type="entry name" value="Ig-like_dom_sf"/>
</dbReference>
<evidence type="ECO:0000313" key="6">
    <source>
        <dbReference type="Proteomes" id="UP000007875"/>
    </source>
</evidence>
<evidence type="ECO:0000256" key="1">
    <source>
        <dbReference type="ARBA" id="ARBA00006692"/>
    </source>
</evidence>